<name>A0AA39WG59_9PEZI</name>
<dbReference type="PANTHER" id="PTHR11360">
    <property type="entry name" value="MONOCARBOXYLATE TRANSPORTER"/>
    <property type="match status" value="1"/>
</dbReference>
<dbReference type="CDD" id="cd17352">
    <property type="entry name" value="MFS_MCT_SLC16"/>
    <property type="match status" value="1"/>
</dbReference>
<feature type="domain" description="Major facilitator superfamily (MFS) profile" evidence="5">
    <location>
        <begin position="69"/>
        <end position="446"/>
    </location>
</feature>
<feature type="transmembrane region" description="Helical" evidence="4">
    <location>
        <begin position="68"/>
        <end position="96"/>
    </location>
</feature>
<comment type="subcellular location">
    <subcellularLocation>
        <location evidence="1">Membrane</location>
        <topology evidence="1">Multi-pass membrane protein</topology>
    </subcellularLocation>
</comment>
<feature type="transmembrane region" description="Helical" evidence="4">
    <location>
        <begin position="108"/>
        <end position="129"/>
    </location>
</feature>
<evidence type="ECO:0000256" key="2">
    <source>
        <dbReference type="ARBA" id="ARBA00006727"/>
    </source>
</evidence>
<evidence type="ECO:0000256" key="3">
    <source>
        <dbReference type="SAM" id="MobiDB-lite"/>
    </source>
</evidence>
<feature type="transmembrane region" description="Helical" evidence="4">
    <location>
        <begin position="136"/>
        <end position="153"/>
    </location>
</feature>
<evidence type="ECO:0000256" key="1">
    <source>
        <dbReference type="ARBA" id="ARBA00004141"/>
    </source>
</evidence>
<keyword evidence="4" id="KW-0812">Transmembrane</keyword>
<evidence type="ECO:0000313" key="6">
    <source>
        <dbReference type="EMBL" id="KAK0614745.1"/>
    </source>
</evidence>
<keyword evidence="4" id="KW-1133">Transmembrane helix</keyword>
<feature type="transmembrane region" description="Helical" evidence="4">
    <location>
        <begin position="330"/>
        <end position="350"/>
    </location>
</feature>
<dbReference type="InterPro" id="IPR036259">
    <property type="entry name" value="MFS_trans_sf"/>
</dbReference>
<feature type="transmembrane region" description="Helical" evidence="4">
    <location>
        <begin position="391"/>
        <end position="413"/>
    </location>
</feature>
<proteinExistence type="inferred from homology"/>
<comment type="caution">
    <text evidence="6">The sequence shown here is derived from an EMBL/GenBank/DDBJ whole genome shotgun (WGS) entry which is preliminary data.</text>
</comment>
<evidence type="ECO:0000313" key="7">
    <source>
        <dbReference type="Proteomes" id="UP001175000"/>
    </source>
</evidence>
<feature type="transmembrane region" description="Helical" evidence="4">
    <location>
        <begin position="356"/>
        <end position="379"/>
    </location>
</feature>
<dbReference type="Pfam" id="PF07690">
    <property type="entry name" value="MFS_1"/>
    <property type="match status" value="1"/>
</dbReference>
<dbReference type="PROSITE" id="PS50850">
    <property type="entry name" value="MFS"/>
    <property type="match status" value="1"/>
</dbReference>
<dbReference type="Gene3D" id="1.20.1250.20">
    <property type="entry name" value="MFS general substrate transporter like domains"/>
    <property type="match status" value="2"/>
</dbReference>
<feature type="transmembrane region" description="Helical" evidence="4">
    <location>
        <begin position="194"/>
        <end position="213"/>
    </location>
</feature>
<dbReference type="EMBL" id="JAULSU010000006">
    <property type="protein sequence ID" value="KAK0614745.1"/>
    <property type="molecule type" value="Genomic_DNA"/>
</dbReference>
<organism evidence="6 7">
    <name type="scientific">Immersiella caudata</name>
    <dbReference type="NCBI Taxonomy" id="314043"/>
    <lineage>
        <taxon>Eukaryota</taxon>
        <taxon>Fungi</taxon>
        <taxon>Dikarya</taxon>
        <taxon>Ascomycota</taxon>
        <taxon>Pezizomycotina</taxon>
        <taxon>Sordariomycetes</taxon>
        <taxon>Sordariomycetidae</taxon>
        <taxon>Sordariales</taxon>
        <taxon>Lasiosphaeriaceae</taxon>
        <taxon>Immersiella</taxon>
    </lineage>
</organism>
<protein>
    <submittedName>
        <fullName evidence="6">Riboflavin transporter MCH5</fullName>
    </submittedName>
</protein>
<dbReference type="GO" id="GO:0022857">
    <property type="term" value="F:transmembrane transporter activity"/>
    <property type="evidence" value="ECO:0007669"/>
    <property type="project" value="InterPro"/>
</dbReference>
<dbReference type="InterPro" id="IPR011701">
    <property type="entry name" value="MFS"/>
</dbReference>
<dbReference type="PANTHER" id="PTHR11360:SF281">
    <property type="entry name" value="ASPYRIDONES EFFLUX PROTEIN APDF-RELATED"/>
    <property type="match status" value="1"/>
</dbReference>
<feature type="region of interest" description="Disordered" evidence="3">
    <location>
        <begin position="24"/>
        <end position="62"/>
    </location>
</feature>
<dbReference type="Proteomes" id="UP001175000">
    <property type="component" value="Unassembled WGS sequence"/>
</dbReference>
<dbReference type="InterPro" id="IPR020846">
    <property type="entry name" value="MFS_dom"/>
</dbReference>
<dbReference type="GO" id="GO:0016020">
    <property type="term" value="C:membrane"/>
    <property type="evidence" value="ECO:0007669"/>
    <property type="project" value="UniProtKB-SubCell"/>
</dbReference>
<feature type="transmembrane region" description="Helical" evidence="4">
    <location>
        <begin position="159"/>
        <end position="182"/>
    </location>
</feature>
<keyword evidence="4" id="KW-0472">Membrane</keyword>
<feature type="transmembrane region" description="Helical" evidence="4">
    <location>
        <begin position="267"/>
        <end position="290"/>
    </location>
</feature>
<accession>A0AA39WG59</accession>
<sequence>MAITSDIKLDKVDVTYVTYSEKTPEIQSQSSRAALVPRGLLDDEQPDAESRPLPPGPDDFPEGGTRGWLVAAGTAGIMFCTLGYANSFGVFQAYYIQNQLKDHTPDDVSWIGSLQVFLVFAVGVLGGPVFDRYGPWVIRPAAVLYFVSVMLTASCKSYWQFMLVQGVLSGMSNSLLMFPSMAATPQYFFKKRGAAMGMAIAGSSLGAIVFPIVLSQLLEKIGFEWAVRTCGFIMIPILAFSAIVIKARLPPRQSNFFVMTAFRNPRYVTLIGAVFCQFLGMFTGLFFLPTYGIFRGMDASQAFYLVAIINAASLPGRIIPGILGDKFGSINSLVGAGLTTSIIILCWPTTFTSAGIYAFSVFFGFTSGAIISAGSVVFTHCAPNPREIGTWMGQGIAVASIAILIGPPINGALLSRFHGFDELSLFSGVMCLMGTVLALIAKVYTKEGILGKV</sequence>
<dbReference type="AlphaFoldDB" id="A0AA39WG59"/>
<evidence type="ECO:0000256" key="4">
    <source>
        <dbReference type="SAM" id="Phobius"/>
    </source>
</evidence>
<dbReference type="InterPro" id="IPR050327">
    <property type="entry name" value="Proton-linked_MCT"/>
</dbReference>
<evidence type="ECO:0000259" key="5">
    <source>
        <dbReference type="PROSITE" id="PS50850"/>
    </source>
</evidence>
<feature type="transmembrane region" description="Helical" evidence="4">
    <location>
        <begin position="425"/>
        <end position="444"/>
    </location>
</feature>
<gene>
    <name evidence="6" type="ORF">B0T14DRAFT_436776</name>
</gene>
<feature type="transmembrane region" description="Helical" evidence="4">
    <location>
        <begin position="225"/>
        <end position="247"/>
    </location>
</feature>
<keyword evidence="7" id="KW-1185">Reference proteome</keyword>
<reference evidence="6" key="1">
    <citation type="submission" date="2023-06" db="EMBL/GenBank/DDBJ databases">
        <title>Genome-scale phylogeny and comparative genomics of the fungal order Sordariales.</title>
        <authorList>
            <consortium name="Lawrence Berkeley National Laboratory"/>
            <person name="Hensen N."/>
            <person name="Bonometti L."/>
            <person name="Westerberg I."/>
            <person name="Brannstrom I.O."/>
            <person name="Guillou S."/>
            <person name="Cros-Aarteil S."/>
            <person name="Calhoun S."/>
            <person name="Haridas S."/>
            <person name="Kuo A."/>
            <person name="Mondo S."/>
            <person name="Pangilinan J."/>
            <person name="Riley R."/>
            <person name="Labutti K."/>
            <person name="Andreopoulos B."/>
            <person name="Lipzen A."/>
            <person name="Chen C."/>
            <person name="Yanf M."/>
            <person name="Daum C."/>
            <person name="Ng V."/>
            <person name="Clum A."/>
            <person name="Steindorff A."/>
            <person name="Ohm R."/>
            <person name="Martin F."/>
            <person name="Silar P."/>
            <person name="Natvig D."/>
            <person name="Lalanne C."/>
            <person name="Gautier V."/>
            <person name="Ament-Velasquez S.L."/>
            <person name="Kruys A."/>
            <person name="Hutchinson M.I."/>
            <person name="Powell A.J."/>
            <person name="Barry K."/>
            <person name="Miller A.N."/>
            <person name="Grigoriev I.V."/>
            <person name="Debuchy R."/>
            <person name="Gladieux P."/>
            <person name="Thoren M.H."/>
            <person name="Johannesson H."/>
        </authorList>
    </citation>
    <scope>NUCLEOTIDE SEQUENCE</scope>
    <source>
        <strain evidence="6">CBS 606.72</strain>
    </source>
</reference>
<feature type="transmembrane region" description="Helical" evidence="4">
    <location>
        <begin position="302"/>
        <end position="323"/>
    </location>
</feature>
<comment type="similarity">
    <text evidence="2">Belongs to the major facilitator superfamily. Monocarboxylate porter (TC 2.A.1.13) family.</text>
</comment>
<dbReference type="SUPFAM" id="SSF103473">
    <property type="entry name" value="MFS general substrate transporter"/>
    <property type="match status" value="1"/>
</dbReference>